<keyword evidence="1" id="KW-0805">Transcription regulation</keyword>
<comment type="caution">
    <text evidence="5">The sequence shown here is derived from an EMBL/GenBank/DDBJ whole genome shotgun (WGS) entry which is preliminary data.</text>
</comment>
<dbReference type="Gene3D" id="3.40.50.2300">
    <property type="match status" value="2"/>
</dbReference>
<protein>
    <submittedName>
        <fullName evidence="5">Xylose operon regulatory protein</fullName>
    </submittedName>
</protein>
<dbReference type="Proteomes" id="UP000838160">
    <property type="component" value="Unassembled WGS sequence"/>
</dbReference>
<dbReference type="SUPFAM" id="SSF46689">
    <property type="entry name" value="Homeodomain-like"/>
    <property type="match status" value="2"/>
</dbReference>
<organism evidence="5 6">
    <name type="scientific">Vibrio hippocampi</name>
    <dbReference type="NCBI Taxonomy" id="654686"/>
    <lineage>
        <taxon>Bacteria</taxon>
        <taxon>Pseudomonadati</taxon>
        <taxon>Pseudomonadota</taxon>
        <taxon>Gammaproteobacteria</taxon>
        <taxon>Vibrionales</taxon>
        <taxon>Vibrionaceae</taxon>
        <taxon>Vibrio</taxon>
    </lineage>
</organism>
<keyword evidence="3" id="KW-0804">Transcription</keyword>
<dbReference type="InterPro" id="IPR018060">
    <property type="entry name" value="HTH_AraC"/>
</dbReference>
<dbReference type="Pfam" id="PF13377">
    <property type="entry name" value="Peripla_BP_3"/>
    <property type="match status" value="1"/>
</dbReference>
<dbReference type="SUPFAM" id="SSF53822">
    <property type="entry name" value="Periplasmic binding protein-like I"/>
    <property type="match status" value="1"/>
</dbReference>
<dbReference type="PROSITE" id="PS01124">
    <property type="entry name" value="HTH_ARAC_FAMILY_2"/>
    <property type="match status" value="1"/>
</dbReference>
<dbReference type="InterPro" id="IPR028082">
    <property type="entry name" value="Peripla_BP_I"/>
</dbReference>
<dbReference type="InterPro" id="IPR009057">
    <property type="entry name" value="Homeodomain-like_sf"/>
</dbReference>
<evidence type="ECO:0000256" key="3">
    <source>
        <dbReference type="ARBA" id="ARBA00023163"/>
    </source>
</evidence>
<dbReference type="RefSeq" id="WP_237485755.1">
    <property type="nucleotide sequence ID" value="NZ_CAKLCM010000003.1"/>
</dbReference>
<evidence type="ECO:0000259" key="4">
    <source>
        <dbReference type="PROSITE" id="PS01124"/>
    </source>
</evidence>
<dbReference type="EMBL" id="CAKLCM010000003">
    <property type="protein sequence ID" value="CAH0528860.1"/>
    <property type="molecule type" value="Genomic_DNA"/>
</dbReference>
<dbReference type="PANTHER" id="PTHR43280:SF28">
    <property type="entry name" value="HTH-TYPE TRANSCRIPTIONAL ACTIVATOR RHAS"/>
    <property type="match status" value="1"/>
</dbReference>
<dbReference type="PROSITE" id="PS00041">
    <property type="entry name" value="HTH_ARAC_FAMILY_1"/>
    <property type="match status" value="1"/>
</dbReference>
<gene>
    <name evidence="5" type="primary">xylR_2</name>
    <name evidence="5" type="ORF">VHP8226_02888</name>
</gene>
<proteinExistence type="predicted"/>
<dbReference type="SMART" id="SM00342">
    <property type="entry name" value="HTH_ARAC"/>
    <property type="match status" value="1"/>
</dbReference>
<dbReference type="Gene3D" id="1.10.10.60">
    <property type="entry name" value="Homeodomain-like"/>
    <property type="match status" value="1"/>
</dbReference>
<evidence type="ECO:0000313" key="5">
    <source>
        <dbReference type="EMBL" id="CAH0528860.1"/>
    </source>
</evidence>
<sequence length="372" mass="43297">MSRMLLLIDTMYHYDREVLKGIKAKLDECRLRTTLHIDSIKNVDDILKTHWDYVIADFDKPDRLGVIPKLNTHTLVYSGFNIESPPPNVSTLVNDNEHIARLALGQFLHSNIKNVAYYVDPSETDAKWACERVEHFARCSKELEFEYFDNVLELISKRSFPIGVYCPSDRSARKLLNYCTDKKISIPNQVSIIGTDYDDAERMISPVPLTSVDISPYILGQRCLDTLLKAKASKQLVHEKYKPLKLMNENSTKSEKNQDDIVNQALYFLHNNYHRNIKVKQVTDYCRVSRRTLDNRFYYAKGMTVHQYLSDLRISKSKELLRTSNNSIESIALQCGYPNQSYLYQVYRKLFGYTPYTYRQGLELVENRIVSD</sequence>
<evidence type="ECO:0000256" key="1">
    <source>
        <dbReference type="ARBA" id="ARBA00023015"/>
    </source>
</evidence>
<reference evidence="5" key="1">
    <citation type="submission" date="2021-12" db="EMBL/GenBank/DDBJ databases">
        <authorList>
            <person name="Rodrigo-Torres L."/>
            <person name="Arahal R. D."/>
            <person name="Lucena T."/>
        </authorList>
    </citation>
    <scope>NUCLEOTIDE SEQUENCE</scope>
    <source>
        <strain evidence="5">CECT 8226</strain>
    </source>
</reference>
<evidence type="ECO:0000313" key="6">
    <source>
        <dbReference type="Proteomes" id="UP000838160"/>
    </source>
</evidence>
<feature type="domain" description="HTH araC/xylS-type" evidence="4">
    <location>
        <begin position="263"/>
        <end position="361"/>
    </location>
</feature>
<dbReference type="InterPro" id="IPR046335">
    <property type="entry name" value="LacI/GalR-like_sensor"/>
</dbReference>
<name>A0ABM8ZLF2_9VIBR</name>
<keyword evidence="2" id="KW-0238">DNA-binding</keyword>
<dbReference type="PANTHER" id="PTHR43280">
    <property type="entry name" value="ARAC-FAMILY TRANSCRIPTIONAL REGULATOR"/>
    <property type="match status" value="1"/>
</dbReference>
<dbReference type="InterPro" id="IPR018062">
    <property type="entry name" value="HTH_AraC-typ_CS"/>
</dbReference>
<evidence type="ECO:0000256" key="2">
    <source>
        <dbReference type="ARBA" id="ARBA00023125"/>
    </source>
</evidence>
<dbReference type="Pfam" id="PF12833">
    <property type="entry name" value="HTH_18"/>
    <property type="match status" value="1"/>
</dbReference>
<accession>A0ABM8ZLF2</accession>
<keyword evidence="6" id="KW-1185">Reference proteome</keyword>